<dbReference type="InterPro" id="IPR017927">
    <property type="entry name" value="FAD-bd_FR_type"/>
</dbReference>
<comment type="catalytic activity">
    <reaction evidence="13">
        <text>2 nitric oxide + NADH + 2 O2 = 2 nitrate + NAD(+) + H(+)</text>
        <dbReference type="Rhea" id="RHEA:19469"/>
        <dbReference type="ChEBI" id="CHEBI:15378"/>
        <dbReference type="ChEBI" id="CHEBI:15379"/>
        <dbReference type="ChEBI" id="CHEBI:16480"/>
        <dbReference type="ChEBI" id="CHEBI:17632"/>
        <dbReference type="ChEBI" id="CHEBI:57540"/>
        <dbReference type="ChEBI" id="CHEBI:57945"/>
        <dbReference type="EC" id="1.14.12.17"/>
    </reaction>
</comment>
<keyword evidence="8" id="KW-0274">FAD</keyword>
<comment type="catalytic activity">
    <reaction evidence="14">
        <text>2 nitric oxide + NADPH + 2 O2 = 2 nitrate + NADP(+) + H(+)</text>
        <dbReference type="Rhea" id="RHEA:19465"/>
        <dbReference type="ChEBI" id="CHEBI:15378"/>
        <dbReference type="ChEBI" id="CHEBI:15379"/>
        <dbReference type="ChEBI" id="CHEBI:16480"/>
        <dbReference type="ChEBI" id="CHEBI:17632"/>
        <dbReference type="ChEBI" id="CHEBI:57783"/>
        <dbReference type="ChEBI" id="CHEBI:58349"/>
        <dbReference type="EC" id="1.14.12.17"/>
    </reaction>
</comment>
<dbReference type="GO" id="GO:0030151">
    <property type="term" value="F:molybdenum ion binding"/>
    <property type="evidence" value="ECO:0007669"/>
    <property type="project" value="InterPro"/>
</dbReference>
<organism evidence="18 19">
    <name type="scientific">Granulicella mallensis</name>
    <dbReference type="NCBI Taxonomy" id="940614"/>
    <lineage>
        <taxon>Bacteria</taxon>
        <taxon>Pseudomonadati</taxon>
        <taxon>Acidobacteriota</taxon>
        <taxon>Terriglobia</taxon>
        <taxon>Terriglobales</taxon>
        <taxon>Acidobacteriaceae</taxon>
        <taxon>Granulicella</taxon>
    </lineage>
</organism>
<keyword evidence="5" id="KW-0349">Heme</keyword>
<evidence type="ECO:0000256" key="7">
    <source>
        <dbReference type="ARBA" id="ARBA00022723"/>
    </source>
</evidence>
<evidence type="ECO:0000256" key="1">
    <source>
        <dbReference type="ARBA" id="ARBA00001970"/>
    </source>
</evidence>
<evidence type="ECO:0000256" key="3">
    <source>
        <dbReference type="ARBA" id="ARBA00006401"/>
    </source>
</evidence>
<dbReference type="CDD" id="cd00207">
    <property type="entry name" value="fer2"/>
    <property type="match status" value="1"/>
</dbReference>
<dbReference type="Pfam" id="PF00175">
    <property type="entry name" value="NAD_binding_1"/>
    <property type="match status" value="1"/>
</dbReference>
<keyword evidence="6" id="KW-0285">Flavoprotein</keyword>
<comment type="cofactor">
    <cofactor evidence="2">
        <name>FAD</name>
        <dbReference type="ChEBI" id="CHEBI:57692"/>
    </cofactor>
</comment>
<keyword evidence="12" id="KW-0520">NAD</keyword>
<dbReference type="Pfam" id="PF00111">
    <property type="entry name" value="Fer2"/>
    <property type="match status" value="1"/>
</dbReference>
<evidence type="ECO:0000256" key="2">
    <source>
        <dbReference type="ARBA" id="ARBA00001974"/>
    </source>
</evidence>
<dbReference type="SUPFAM" id="SSF63380">
    <property type="entry name" value="Riboflavin synthase domain-like"/>
    <property type="match status" value="1"/>
</dbReference>
<dbReference type="InterPro" id="IPR005302">
    <property type="entry name" value="MoCF_Sase_C"/>
</dbReference>
<dbReference type="InterPro" id="IPR012675">
    <property type="entry name" value="Beta-grasp_dom_sf"/>
</dbReference>
<evidence type="ECO:0000256" key="10">
    <source>
        <dbReference type="ARBA" id="ARBA00023002"/>
    </source>
</evidence>
<evidence type="ECO:0000256" key="11">
    <source>
        <dbReference type="ARBA" id="ARBA00023004"/>
    </source>
</evidence>
<dbReference type="GO" id="GO:0030170">
    <property type="term" value="F:pyridoxal phosphate binding"/>
    <property type="evidence" value="ECO:0007669"/>
    <property type="project" value="InterPro"/>
</dbReference>
<dbReference type="InterPro" id="IPR005163">
    <property type="entry name" value="Tri_helical_YiiM-like"/>
</dbReference>
<dbReference type="Pfam" id="PF03475">
    <property type="entry name" value="YiiM_3-alpha"/>
    <property type="match status" value="1"/>
</dbReference>
<dbReference type="SUPFAM" id="SSF54292">
    <property type="entry name" value="2Fe-2S ferredoxin-like"/>
    <property type="match status" value="1"/>
</dbReference>
<evidence type="ECO:0000256" key="4">
    <source>
        <dbReference type="ARBA" id="ARBA00012229"/>
    </source>
</evidence>
<dbReference type="PANTHER" id="PTHR30212">
    <property type="entry name" value="PROTEIN YIIM"/>
    <property type="match status" value="1"/>
</dbReference>
<dbReference type="AlphaFoldDB" id="A0A7W7ZL82"/>
<keyword evidence="9" id="KW-0521">NADP</keyword>
<dbReference type="GO" id="GO:0051536">
    <property type="term" value="F:iron-sulfur cluster binding"/>
    <property type="evidence" value="ECO:0007669"/>
    <property type="project" value="InterPro"/>
</dbReference>
<dbReference type="EC" id="1.14.12.17" evidence="4"/>
<evidence type="ECO:0000313" key="18">
    <source>
        <dbReference type="EMBL" id="MBB5061928.1"/>
    </source>
</evidence>
<evidence type="ECO:0000256" key="8">
    <source>
        <dbReference type="ARBA" id="ARBA00022827"/>
    </source>
</evidence>
<comment type="similarity">
    <text evidence="3">In the C-terminal section; belongs to the flavoprotein pyridine nucleotide cytochrome reductase family.</text>
</comment>
<name>A0A7W7ZL82_9BACT</name>
<evidence type="ECO:0000256" key="14">
    <source>
        <dbReference type="ARBA" id="ARBA00049433"/>
    </source>
</evidence>
<accession>A0A7W7ZL82</accession>
<dbReference type="InterPro" id="IPR052353">
    <property type="entry name" value="Benzoxazolinone_Detox_Enz"/>
</dbReference>
<evidence type="ECO:0000256" key="9">
    <source>
        <dbReference type="ARBA" id="ARBA00022857"/>
    </source>
</evidence>
<keyword evidence="7" id="KW-0479">Metal-binding</keyword>
<feature type="domain" description="MOSC" evidence="16">
    <location>
        <begin position="29"/>
        <end position="164"/>
    </location>
</feature>
<evidence type="ECO:0000259" key="16">
    <source>
        <dbReference type="PROSITE" id="PS51340"/>
    </source>
</evidence>
<gene>
    <name evidence="18" type="ORF">HDF15_000253</name>
</gene>
<dbReference type="InterPro" id="IPR001041">
    <property type="entry name" value="2Fe-2S_ferredoxin-type"/>
</dbReference>
<dbReference type="Proteomes" id="UP000584867">
    <property type="component" value="Unassembled WGS sequence"/>
</dbReference>
<evidence type="ECO:0000256" key="12">
    <source>
        <dbReference type="ARBA" id="ARBA00023027"/>
    </source>
</evidence>
<evidence type="ECO:0000256" key="13">
    <source>
        <dbReference type="ARBA" id="ARBA00048649"/>
    </source>
</evidence>
<evidence type="ECO:0000313" key="19">
    <source>
        <dbReference type="Proteomes" id="UP000584867"/>
    </source>
</evidence>
<feature type="domain" description="FAD-binding FR-type" evidence="17">
    <location>
        <begin position="236"/>
        <end position="340"/>
    </location>
</feature>
<dbReference type="PANTHER" id="PTHR30212:SF2">
    <property type="entry name" value="PROTEIN YIIM"/>
    <property type="match status" value="1"/>
</dbReference>
<dbReference type="GO" id="GO:0008941">
    <property type="term" value="F:nitric oxide dioxygenase NAD(P)H activity"/>
    <property type="evidence" value="ECO:0007669"/>
    <property type="project" value="UniProtKB-EC"/>
</dbReference>
<reference evidence="18 19" key="1">
    <citation type="submission" date="2020-08" db="EMBL/GenBank/DDBJ databases">
        <title>Genomic Encyclopedia of Type Strains, Phase IV (KMG-V): Genome sequencing to study the core and pangenomes of soil and plant-associated prokaryotes.</title>
        <authorList>
            <person name="Whitman W."/>
        </authorList>
    </citation>
    <scope>NUCLEOTIDE SEQUENCE [LARGE SCALE GENOMIC DNA]</scope>
    <source>
        <strain evidence="18 19">X5P3</strain>
    </source>
</reference>
<keyword evidence="11" id="KW-0408">Iron</keyword>
<sequence length="587" mass="64034">MPKLLSVNVGLPREIEWQGKLVRTAILKRSVPHRVLARRLNLDGDGQADLQGHGGEQRAVMVYQIQSYRYWERELGRNDFEFGQFGENFTVDGLPDDEVCIGDRYRIGSAVFEVTQPRVTCYRLGIRMNNPQMAALLVSHRRPGFYCRVIEEGEVGAEDQILKIADGSGRISVAEIDSLLYLPDHDPGRIAIATQISALSPGWKYSLQALLNADKKGIQSGNAGLTPSISRPSAWNGFRRLRVASVHQETNEVMSIELEAVDGAPLPDALPGQYLVLRLVRDKGSQPIVRSYSLSGPSGSGVYRISVKRGIGPGSRYLVDATRVGDTFEVAAPRGDFVLQAGARPVVLLSAGIGVTPLLSMLYALASARAERHREVWWIHAARNAREHAFAKEARKLLDEIPGNHSAVAYSKPEPADRLGIDFDICGHLDLASIKELGLPVEADFYLCGPTEFLADMHRDLVSLGVPPDSVHLEVFGPANSIGPDAAKGTTKSPHPPVGSQGNGPLVSFTRSGLAVPWDNRFRSLLELAEACDVTVKWSCRTGVCHMCECGILDGRLRYAPEPLDQPAEGNALICCSTPESQVNLDL</sequence>
<dbReference type="Gene3D" id="2.40.33.20">
    <property type="entry name" value="PK beta-barrel domain-like"/>
    <property type="match status" value="1"/>
</dbReference>
<dbReference type="InterPro" id="IPR036010">
    <property type="entry name" value="2Fe-2S_ferredoxin-like_sf"/>
</dbReference>
<dbReference type="InterPro" id="IPR011037">
    <property type="entry name" value="Pyrv_Knase-like_insert_dom_sf"/>
</dbReference>
<dbReference type="FunFam" id="3.40.50.80:FF:000010">
    <property type="entry name" value="Flavohemoprotein"/>
    <property type="match status" value="1"/>
</dbReference>
<evidence type="ECO:0000256" key="6">
    <source>
        <dbReference type="ARBA" id="ARBA00022630"/>
    </source>
</evidence>
<keyword evidence="10" id="KW-0560">Oxidoreductase</keyword>
<dbReference type="RefSeq" id="WP_184252457.1">
    <property type="nucleotide sequence ID" value="NZ_JACHIO010000001.1"/>
</dbReference>
<dbReference type="PROSITE" id="PS51340">
    <property type="entry name" value="MOSC"/>
    <property type="match status" value="1"/>
</dbReference>
<dbReference type="SUPFAM" id="SSF50800">
    <property type="entry name" value="PK beta-barrel domain-like"/>
    <property type="match status" value="1"/>
</dbReference>
<evidence type="ECO:0000256" key="15">
    <source>
        <dbReference type="SAM" id="MobiDB-lite"/>
    </source>
</evidence>
<dbReference type="Gene3D" id="2.40.30.10">
    <property type="entry name" value="Translation factors"/>
    <property type="match status" value="1"/>
</dbReference>
<dbReference type="EMBL" id="JACHIO010000001">
    <property type="protein sequence ID" value="MBB5061928.1"/>
    <property type="molecule type" value="Genomic_DNA"/>
</dbReference>
<evidence type="ECO:0000259" key="17">
    <source>
        <dbReference type="PROSITE" id="PS51384"/>
    </source>
</evidence>
<dbReference type="PROSITE" id="PS51384">
    <property type="entry name" value="FAD_FR"/>
    <property type="match status" value="1"/>
</dbReference>
<comment type="caution">
    <text evidence="18">The sequence shown here is derived from an EMBL/GenBank/DDBJ whole genome shotgun (WGS) entry which is preliminary data.</text>
</comment>
<dbReference type="InterPro" id="IPR039261">
    <property type="entry name" value="FNR_nucleotide-bd"/>
</dbReference>
<evidence type="ECO:0000256" key="5">
    <source>
        <dbReference type="ARBA" id="ARBA00022617"/>
    </source>
</evidence>
<dbReference type="Gene3D" id="3.10.20.30">
    <property type="match status" value="1"/>
</dbReference>
<protein>
    <recommendedName>
        <fullName evidence="4">nitric oxide dioxygenase</fullName>
        <ecNumber evidence="4">1.14.12.17</ecNumber>
    </recommendedName>
</protein>
<dbReference type="CDD" id="cd06184">
    <property type="entry name" value="flavohem_like_fad_nad_binding"/>
    <property type="match status" value="1"/>
</dbReference>
<feature type="region of interest" description="Disordered" evidence="15">
    <location>
        <begin position="483"/>
        <end position="503"/>
    </location>
</feature>
<proteinExistence type="inferred from homology"/>
<dbReference type="InterPro" id="IPR001433">
    <property type="entry name" value="OxRdtase_FAD/NAD-bd"/>
</dbReference>
<dbReference type="PRINTS" id="PR00409">
    <property type="entry name" value="PHDIOXRDTASE"/>
</dbReference>
<dbReference type="Gene3D" id="3.40.50.80">
    <property type="entry name" value="Nucleotide-binding domain of ferredoxin-NADP reductase (FNR) module"/>
    <property type="match status" value="1"/>
</dbReference>
<dbReference type="SUPFAM" id="SSF52343">
    <property type="entry name" value="Ferredoxin reductase-like, C-terminal NADP-linked domain"/>
    <property type="match status" value="1"/>
</dbReference>
<dbReference type="Pfam" id="PF03473">
    <property type="entry name" value="MOSC"/>
    <property type="match status" value="1"/>
</dbReference>
<comment type="cofactor">
    <cofactor evidence="1">
        <name>heme b</name>
        <dbReference type="ChEBI" id="CHEBI:60344"/>
    </cofactor>
</comment>
<dbReference type="InterPro" id="IPR017938">
    <property type="entry name" value="Riboflavin_synthase-like_b-brl"/>
</dbReference>